<dbReference type="GO" id="GO:0015108">
    <property type="term" value="F:chloride transmembrane transporter activity"/>
    <property type="evidence" value="ECO:0007669"/>
    <property type="project" value="InterPro"/>
</dbReference>
<dbReference type="SUPFAM" id="SSF103481">
    <property type="entry name" value="Multidrug resistance efflux transporter EmrE"/>
    <property type="match status" value="2"/>
</dbReference>
<name>A0AAU7JWD9_9MICO</name>
<comment type="similarity">
    <text evidence="1">Belongs to the EamA transporter family.</text>
</comment>
<feature type="transmembrane region" description="Helical" evidence="2">
    <location>
        <begin position="253"/>
        <end position="273"/>
    </location>
</feature>
<dbReference type="AlphaFoldDB" id="A0AAU7JWD9"/>
<evidence type="ECO:0000256" key="1">
    <source>
        <dbReference type="ARBA" id="ARBA00007362"/>
    </source>
</evidence>
<evidence type="ECO:0000256" key="2">
    <source>
        <dbReference type="SAM" id="Phobius"/>
    </source>
</evidence>
<dbReference type="PANTHER" id="PTHR22911:SF79">
    <property type="entry name" value="MOBA-LIKE NTP TRANSFERASE DOMAIN-CONTAINING PROTEIN"/>
    <property type="match status" value="1"/>
</dbReference>
<dbReference type="InterPro" id="IPR001807">
    <property type="entry name" value="ClC"/>
</dbReference>
<feature type="transmembrane region" description="Helical" evidence="2">
    <location>
        <begin position="221"/>
        <end position="241"/>
    </location>
</feature>
<dbReference type="Pfam" id="PF00892">
    <property type="entry name" value="EamA"/>
    <property type="match status" value="2"/>
</dbReference>
<keyword evidence="2" id="KW-0812">Transmembrane</keyword>
<feature type="transmembrane region" description="Helical" evidence="2">
    <location>
        <begin position="98"/>
        <end position="118"/>
    </location>
</feature>
<dbReference type="RefSeq" id="WP_406832201.1">
    <property type="nucleotide sequence ID" value="NZ_CP157483.1"/>
</dbReference>
<feature type="domain" description="EamA" evidence="3">
    <location>
        <begin position="155"/>
        <end position="295"/>
    </location>
</feature>
<evidence type="ECO:0000259" key="3">
    <source>
        <dbReference type="Pfam" id="PF00892"/>
    </source>
</evidence>
<gene>
    <name evidence="4" type="ORF">ABEG17_05070</name>
</gene>
<accession>A0AAU7JWD9</accession>
<dbReference type="PRINTS" id="PR00762">
    <property type="entry name" value="CLCHANNEL"/>
</dbReference>
<dbReference type="InterPro" id="IPR000620">
    <property type="entry name" value="EamA_dom"/>
</dbReference>
<protein>
    <submittedName>
        <fullName evidence="4">DMT family transporter</fullName>
    </submittedName>
</protein>
<feature type="transmembrane region" description="Helical" evidence="2">
    <location>
        <begin position="125"/>
        <end position="143"/>
    </location>
</feature>
<organism evidence="4">
    <name type="scientific">Pedococcus sp. KACC 23699</name>
    <dbReference type="NCBI Taxonomy" id="3149228"/>
    <lineage>
        <taxon>Bacteria</taxon>
        <taxon>Bacillati</taxon>
        <taxon>Actinomycetota</taxon>
        <taxon>Actinomycetes</taxon>
        <taxon>Micrococcales</taxon>
        <taxon>Intrasporangiaceae</taxon>
        <taxon>Pedococcus</taxon>
    </lineage>
</organism>
<sequence length="324" mass="32901">MAHRSKGVGLWLALASAATFGSSGPFAKSLLVEGWSSGAIVLLRVTGATLVLAVPTILALRGRWHLLRENLAAVLAYGAVAVAGCQVAYFYAVQRLDVGVALLLEYLGVVLVVLFVWARTRRAPSVLTGLGVVLAIVGLVLVLDLGGQAAPDLVGVGWGLVAAAGLATFFVLAAEESHLPPVALAGLGMGAGAVGLGVLGAVGVLPMHFVATDVVLRGAAVPWWLAVGELALVAAAAAYLLGVTAARILGSTVASFVGLTEVLFAVLFAWVLLGELPGVVQLLGGVCIVGGVVAVRLGELRRERWTRATAAADDADFPLPSGVA</sequence>
<dbReference type="PANTHER" id="PTHR22911">
    <property type="entry name" value="ACYL-MALONYL CONDENSING ENZYME-RELATED"/>
    <property type="match status" value="1"/>
</dbReference>
<keyword evidence="2" id="KW-1133">Transmembrane helix</keyword>
<feature type="transmembrane region" description="Helical" evidence="2">
    <location>
        <begin position="155"/>
        <end position="174"/>
    </location>
</feature>
<reference evidence="4" key="1">
    <citation type="submission" date="2024-05" db="EMBL/GenBank/DDBJ databases">
        <authorList>
            <person name="Kim S."/>
            <person name="Heo J."/>
            <person name="Choi H."/>
            <person name="Choi Y."/>
            <person name="Kwon S.-W."/>
            <person name="Kim Y."/>
        </authorList>
    </citation>
    <scope>NUCLEOTIDE SEQUENCE</scope>
    <source>
        <strain evidence="4">KACC 23699</strain>
    </source>
</reference>
<feature type="domain" description="EamA" evidence="3">
    <location>
        <begin position="9"/>
        <end position="143"/>
    </location>
</feature>
<feature type="transmembrane region" description="Helical" evidence="2">
    <location>
        <begin position="279"/>
        <end position="297"/>
    </location>
</feature>
<dbReference type="EMBL" id="CP157483">
    <property type="protein sequence ID" value="XBO44717.1"/>
    <property type="molecule type" value="Genomic_DNA"/>
</dbReference>
<feature type="transmembrane region" description="Helical" evidence="2">
    <location>
        <begin position="186"/>
        <end position="209"/>
    </location>
</feature>
<feature type="transmembrane region" description="Helical" evidence="2">
    <location>
        <begin position="72"/>
        <end position="92"/>
    </location>
</feature>
<evidence type="ECO:0000313" key="4">
    <source>
        <dbReference type="EMBL" id="XBO44717.1"/>
    </source>
</evidence>
<proteinExistence type="inferred from homology"/>
<dbReference type="InterPro" id="IPR037185">
    <property type="entry name" value="EmrE-like"/>
</dbReference>
<keyword evidence="2" id="KW-0472">Membrane</keyword>
<dbReference type="GO" id="GO:0016020">
    <property type="term" value="C:membrane"/>
    <property type="evidence" value="ECO:0007669"/>
    <property type="project" value="InterPro"/>
</dbReference>
<feature type="transmembrane region" description="Helical" evidence="2">
    <location>
        <begin position="39"/>
        <end position="60"/>
    </location>
</feature>